<dbReference type="AlphaFoldDB" id="A0A935PWU7"/>
<evidence type="ECO:0000313" key="1">
    <source>
        <dbReference type="EMBL" id="MBK7674014.1"/>
    </source>
</evidence>
<gene>
    <name evidence="1" type="ORF">IPJ27_04175</name>
</gene>
<organism evidence="1 2">
    <name type="scientific">Candidatus Accumulibacter proximus</name>
    <dbReference type="NCBI Taxonomy" id="2954385"/>
    <lineage>
        <taxon>Bacteria</taxon>
        <taxon>Pseudomonadati</taxon>
        <taxon>Pseudomonadota</taxon>
        <taxon>Betaproteobacteria</taxon>
        <taxon>Candidatus Accumulibacter</taxon>
    </lineage>
</organism>
<reference evidence="1 2" key="1">
    <citation type="submission" date="2020-10" db="EMBL/GenBank/DDBJ databases">
        <title>Connecting structure to function with the recovery of over 1000 high-quality activated sludge metagenome-assembled genomes encoding full-length rRNA genes using long-read sequencing.</title>
        <authorList>
            <person name="Singleton C.M."/>
            <person name="Petriglieri F."/>
            <person name="Kristensen J.M."/>
            <person name="Kirkegaard R.H."/>
            <person name="Michaelsen T.Y."/>
            <person name="Andersen M.H."/>
            <person name="Karst S.M."/>
            <person name="Dueholm M.S."/>
            <person name="Nielsen P.H."/>
            <person name="Albertsen M."/>
        </authorList>
    </citation>
    <scope>NUCLEOTIDE SEQUENCE [LARGE SCALE GENOMIC DNA]</scope>
    <source>
        <strain evidence="1">EsbW_18-Q3-R4-48_BATAC.285</strain>
    </source>
</reference>
<evidence type="ECO:0000313" key="2">
    <source>
        <dbReference type="Proteomes" id="UP000697998"/>
    </source>
</evidence>
<dbReference type="Proteomes" id="UP000697998">
    <property type="component" value="Unassembled WGS sequence"/>
</dbReference>
<name>A0A935PWU7_9PROT</name>
<dbReference type="Gene3D" id="3.40.630.30">
    <property type="match status" value="1"/>
</dbReference>
<accession>A0A935PWU7</accession>
<dbReference type="InterPro" id="IPR016181">
    <property type="entry name" value="Acyl_CoA_acyltransferase"/>
</dbReference>
<dbReference type="SUPFAM" id="SSF55729">
    <property type="entry name" value="Acyl-CoA N-acyltransferases (Nat)"/>
    <property type="match status" value="1"/>
</dbReference>
<protein>
    <submittedName>
        <fullName evidence="1">PEP-CTERM/exosortase system-associated acyltransferase</fullName>
    </submittedName>
</protein>
<dbReference type="GO" id="GO:0016746">
    <property type="term" value="F:acyltransferase activity"/>
    <property type="evidence" value="ECO:0007669"/>
    <property type="project" value="UniProtKB-KW"/>
</dbReference>
<dbReference type="NCBIfam" id="TIGR03694">
    <property type="entry name" value="exosort_acyl"/>
    <property type="match status" value="1"/>
</dbReference>
<keyword evidence="1" id="KW-0012">Acyltransferase</keyword>
<dbReference type="Pfam" id="PF13444">
    <property type="entry name" value="Acetyltransf_5"/>
    <property type="match status" value="1"/>
</dbReference>
<dbReference type="InterPro" id="IPR022484">
    <property type="entry name" value="PEP-CTERM/exosrtase_acylTfrase"/>
</dbReference>
<proteinExistence type="predicted"/>
<keyword evidence="1" id="KW-0808">Transferase</keyword>
<comment type="caution">
    <text evidence="1">The sequence shown here is derived from an EMBL/GenBank/DDBJ whole genome shotgun (WGS) entry which is preliminary data.</text>
</comment>
<sequence>MATDLCTAFNQYFELLHADSDQLREEVFRLRYQVYIVETGFERSEDHPCGIERDAFDERSDHYLLRHRATGVYAATARMILPDLSDPSATFPIERHCAFYEGLGIRDPEARRRLGELSRFAVSKAFKKRIGEAGSLIGVSEDVDRYFEPDERRVLPHLSLGLFAAELRIMHEHGLTDGYAVIEPALYRLLGHFGATFNQIGPAVDYHGKRIPCLGNVNEILPNIKRVARSVWELMTDAGRYTCGTE</sequence>
<dbReference type="EMBL" id="JADJMH010000002">
    <property type="protein sequence ID" value="MBK7674014.1"/>
    <property type="molecule type" value="Genomic_DNA"/>
</dbReference>